<name>A0A2I7QI28_9CAUD</name>
<sequence length="159" mass="18632">MKSKFSCLLLMCISMVTWADYAVLDTTSTQKWEYHPGKDAFTYQFDYNVNRSLQLSFLCDPINGEGRFKLILDGRIYEEKDLGKLFGYDSYYDLAQNMALRNTEWDYGDFAHFFAQYETIWFTDKEGKEITSFPNDNRMAANELFSFRKECRAIVLGGL</sequence>
<reference evidence="2" key="1">
    <citation type="submission" date="2017-12" db="EMBL/GenBank/DDBJ databases">
        <title>Phage resistance in Vibrio sp. unravels a complex metabolic adaptation strategy.</title>
        <authorList>
            <person name="Skliros D."/>
            <person name="Kalatzis P.G."/>
            <person name="Katharios P."/>
            <person name="Flemetakis E."/>
        </authorList>
    </citation>
    <scope>NUCLEOTIDE SEQUENCE [LARGE SCALE GENOMIC DNA]</scope>
</reference>
<evidence type="ECO:0000313" key="1">
    <source>
        <dbReference type="EMBL" id="AUR81051.1"/>
    </source>
</evidence>
<dbReference type="Proteomes" id="UP000240536">
    <property type="component" value="Segment"/>
</dbReference>
<protein>
    <submittedName>
        <fullName evidence="1">Uncharacterized protein</fullName>
    </submittedName>
</protein>
<keyword evidence="2" id="KW-1185">Reference proteome</keyword>
<gene>
    <name evidence="1" type="ORF">Aphrodite1_0185</name>
</gene>
<accession>A0A2I7QI28</accession>
<dbReference type="OrthoDB" id="21198at10239"/>
<proteinExistence type="predicted"/>
<dbReference type="EMBL" id="MG720308">
    <property type="protein sequence ID" value="AUR81051.1"/>
    <property type="molecule type" value="Genomic_DNA"/>
</dbReference>
<evidence type="ECO:0000313" key="2">
    <source>
        <dbReference type="Proteomes" id="UP000240536"/>
    </source>
</evidence>
<organism evidence="1 2">
    <name type="scientific">Vibrio phage Aphrodite1</name>
    <dbReference type="NCBI Taxonomy" id="2070057"/>
    <lineage>
        <taxon>Viruses</taxon>
        <taxon>Duplodnaviria</taxon>
        <taxon>Heunggongvirae</taxon>
        <taxon>Uroviricota</taxon>
        <taxon>Caudoviricetes</taxon>
        <taxon>Chimalliviridae</taxon>
        <taxon>Gorgonvirinae</taxon>
        <taxon>Aphroditevirus</taxon>
        <taxon>Aphroditevirus aphrodite1</taxon>
    </lineage>
</organism>